<evidence type="ECO:0000313" key="3">
    <source>
        <dbReference type="Proteomes" id="UP000247416"/>
    </source>
</evidence>
<feature type="transmembrane region" description="Helical" evidence="1">
    <location>
        <begin position="63"/>
        <end position="81"/>
    </location>
</feature>
<dbReference type="OrthoDB" id="6443879at2"/>
<feature type="transmembrane region" description="Helical" evidence="1">
    <location>
        <begin position="7"/>
        <end position="27"/>
    </location>
</feature>
<dbReference type="AlphaFoldDB" id="A0A318TNZ3"/>
<dbReference type="RefSeq" id="WP_107933544.1">
    <property type="nucleotide sequence ID" value="NZ_PYWJ01000006.1"/>
</dbReference>
<evidence type="ECO:0008006" key="4">
    <source>
        <dbReference type="Google" id="ProtNLM"/>
    </source>
</evidence>
<feature type="transmembrane region" description="Helical" evidence="1">
    <location>
        <begin position="124"/>
        <end position="145"/>
    </location>
</feature>
<proteinExistence type="predicted"/>
<dbReference type="EMBL" id="QJTJ01000017">
    <property type="protein sequence ID" value="PYF05617.1"/>
    <property type="molecule type" value="Genomic_DNA"/>
</dbReference>
<keyword evidence="1" id="KW-1133">Transmembrane helix</keyword>
<feature type="transmembrane region" description="Helical" evidence="1">
    <location>
        <begin position="33"/>
        <end position="51"/>
    </location>
</feature>
<feature type="transmembrane region" description="Helical" evidence="1">
    <location>
        <begin position="93"/>
        <end position="112"/>
    </location>
</feature>
<name>A0A318TNZ3_9BACL</name>
<organism evidence="2 3">
    <name type="scientific">Ureibacillus chungkukjangi</name>
    <dbReference type="NCBI Taxonomy" id="1202712"/>
    <lineage>
        <taxon>Bacteria</taxon>
        <taxon>Bacillati</taxon>
        <taxon>Bacillota</taxon>
        <taxon>Bacilli</taxon>
        <taxon>Bacillales</taxon>
        <taxon>Caryophanaceae</taxon>
        <taxon>Ureibacillus</taxon>
    </lineage>
</organism>
<dbReference type="Proteomes" id="UP000247416">
    <property type="component" value="Unassembled WGS sequence"/>
</dbReference>
<keyword evidence="1" id="KW-0472">Membrane</keyword>
<reference evidence="2 3" key="1">
    <citation type="submission" date="2018-06" db="EMBL/GenBank/DDBJ databases">
        <title>Genomic Encyclopedia of Archaeal and Bacterial Type Strains, Phase II (KMG-II): from individual species to whole genera.</title>
        <authorList>
            <person name="Goeker M."/>
        </authorList>
    </citation>
    <scope>NUCLEOTIDE SEQUENCE [LARGE SCALE GENOMIC DNA]</scope>
    <source>
        <strain evidence="2 3">KACC 16626</strain>
    </source>
</reference>
<gene>
    <name evidence="2" type="ORF">BJ095_11726</name>
</gene>
<evidence type="ECO:0000313" key="2">
    <source>
        <dbReference type="EMBL" id="PYF05617.1"/>
    </source>
</evidence>
<keyword evidence="1" id="KW-0812">Transmembrane</keyword>
<comment type="caution">
    <text evidence="2">The sequence shown here is derived from an EMBL/GenBank/DDBJ whole genome shotgun (WGS) entry which is preliminary data.</text>
</comment>
<sequence>MLKNIQEWILLFIIVSVMVAVGNWIGYEVMPLEALPGILALVGISLVGLILHRVNPYKGIPSIAYIGILAFIVTIPGVPGAEQIVEWTSKVNLLAIATPILAYAGISIGRSWADFAKLGWKTIIVGMFVLLGTYLGSAVIAEILLRMQGII</sequence>
<accession>A0A318TNZ3</accession>
<evidence type="ECO:0000256" key="1">
    <source>
        <dbReference type="SAM" id="Phobius"/>
    </source>
</evidence>
<protein>
    <recommendedName>
        <fullName evidence="4">DUF340 domain-containing protein</fullName>
    </recommendedName>
</protein>
<keyword evidence="3" id="KW-1185">Reference proteome</keyword>